<organism evidence="2 3">
    <name type="scientific">Magallana gigas</name>
    <name type="common">Pacific oyster</name>
    <name type="synonym">Crassostrea gigas</name>
    <dbReference type="NCBI Taxonomy" id="29159"/>
    <lineage>
        <taxon>Eukaryota</taxon>
        <taxon>Metazoa</taxon>
        <taxon>Spiralia</taxon>
        <taxon>Lophotrochozoa</taxon>
        <taxon>Mollusca</taxon>
        <taxon>Bivalvia</taxon>
        <taxon>Autobranchia</taxon>
        <taxon>Pteriomorphia</taxon>
        <taxon>Ostreida</taxon>
        <taxon>Ostreoidea</taxon>
        <taxon>Ostreidae</taxon>
        <taxon>Magallana</taxon>
    </lineage>
</organism>
<feature type="compositionally biased region" description="Basic and acidic residues" evidence="1">
    <location>
        <begin position="1"/>
        <end position="10"/>
    </location>
</feature>
<feature type="region of interest" description="Disordered" evidence="1">
    <location>
        <begin position="86"/>
        <end position="129"/>
    </location>
</feature>
<protein>
    <submittedName>
        <fullName evidence="2">Uncharacterized protein</fullName>
    </submittedName>
</protein>
<keyword evidence="3" id="KW-1185">Reference proteome</keyword>
<feature type="region of interest" description="Disordered" evidence="1">
    <location>
        <begin position="1"/>
        <end position="34"/>
    </location>
</feature>
<reference evidence="2" key="1">
    <citation type="submission" date="2022-08" db="UniProtKB">
        <authorList>
            <consortium name="EnsemblMetazoa"/>
        </authorList>
    </citation>
    <scope>IDENTIFICATION</scope>
    <source>
        <strain evidence="2">05x7-T-G4-1.051#20</strain>
    </source>
</reference>
<sequence length="129" mass="13623">MMRSSSEEHTATGGGSDWSATTIDVISTPHAQGKNGIITVRNSDIETIFRKRVRKIQDEDPCDICWDSGLSSANQISGIRHSSVPTAAATAGTSRGAQIPTHSGQMLQGGTANSPEDDVMQSLQQSAHS</sequence>
<name>A0A8W8MHM5_MAGGI</name>
<dbReference type="AlphaFoldDB" id="A0A8W8MHM5"/>
<feature type="compositionally biased region" description="Polar residues" evidence="1">
    <location>
        <begin position="100"/>
        <end position="114"/>
    </location>
</feature>
<evidence type="ECO:0000313" key="3">
    <source>
        <dbReference type="Proteomes" id="UP000005408"/>
    </source>
</evidence>
<accession>A0A8W8MHM5</accession>
<evidence type="ECO:0000256" key="1">
    <source>
        <dbReference type="SAM" id="MobiDB-lite"/>
    </source>
</evidence>
<dbReference type="Proteomes" id="UP000005408">
    <property type="component" value="Unassembled WGS sequence"/>
</dbReference>
<evidence type="ECO:0000313" key="2">
    <source>
        <dbReference type="EnsemblMetazoa" id="G3284.8:cds"/>
    </source>
</evidence>
<dbReference type="EnsemblMetazoa" id="G3284.8">
    <property type="protein sequence ID" value="G3284.8:cds"/>
    <property type="gene ID" value="G3284"/>
</dbReference>
<proteinExistence type="predicted"/>